<dbReference type="PRINTS" id="PR00503">
    <property type="entry name" value="BROMODOMAIN"/>
</dbReference>
<name>A0AAD5TQV1_9FUNG</name>
<dbReference type="PANTHER" id="PTHR22881">
    <property type="entry name" value="BROMODOMAIN CONTAINING PROTEIN"/>
    <property type="match status" value="1"/>
</dbReference>
<feature type="compositionally biased region" description="Acidic residues" evidence="3">
    <location>
        <begin position="160"/>
        <end position="177"/>
    </location>
</feature>
<feature type="region of interest" description="Disordered" evidence="3">
    <location>
        <begin position="752"/>
        <end position="773"/>
    </location>
</feature>
<evidence type="ECO:0000256" key="2">
    <source>
        <dbReference type="PROSITE-ProRule" id="PRU00035"/>
    </source>
</evidence>
<feature type="region of interest" description="Disordered" evidence="3">
    <location>
        <begin position="1"/>
        <end position="270"/>
    </location>
</feature>
<dbReference type="SUPFAM" id="SSF47370">
    <property type="entry name" value="Bromodomain"/>
    <property type="match status" value="1"/>
</dbReference>
<dbReference type="PANTHER" id="PTHR22881:SF27">
    <property type="entry name" value="BROMODOMAIN CONTAINING 7_9"/>
    <property type="match status" value="1"/>
</dbReference>
<feature type="compositionally biased region" description="Low complexity" evidence="3">
    <location>
        <begin position="764"/>
        <end position="773"/>
    </location>
</feature>
<sequence>MPGPPRIKLSLNFGASTPASSSSPTALRSEHAQQHGPASSSSTARRPPISNLSVPPSPAAAAATARKGMTALEAARALGAPIPLRKRSIQPSDSDEDDLIIDDDDEDDDIGSSRNNSIVEPDLRAGRSAATPEPAGRIKLNFGSTRVVESPLATKAEPSYADEDSDDAMMIDIDVDEPLSQPSSAGGKRKLASDTPTPSAHIKRVKLEVPRGPGDDDVKVDTKSNGSDTGHDFSQFGSPSLRHPRKVKNRTKGFTPRRPPSDASKGAAFKPRKKSLQTVLSKLITSFKQKDVYGFFLDPVDTSVVTDYMSVVKEPMDLGTIEKKVRRREYKSLEDFKRDFNLVVINAKTYNSPDTVYYKSAAKLEAYGNRAIDREEPHIDIAHERTEPRPSGKVAAAKHFALPELRRLADTKKSSLKKMTHTERLALRRGDLHEPDGTTRQEDSWKEPLPTLFEELINRFSRQRQDSWAHVDTAQIPRGIHDYGPYQYRENQPSTNYILQRDAYGDETGEAYVKSLERFTSGLPPSVTAYASEIIARATRGAHALVRETCAHTIPSTATPANTASQPPPPKSVETEWGFVDIAARIRRLRPDVDRVIREAEVELWRREGVDIVPLLSPKSLGAHDTQLAQELETNNMMLLLERNCADLAAWYNRRHARAAAGASLTQSAADAAAATSAHGVKSKSAAPPPQTPPPPPPPPPQLQPLEEEAALAERVRRRLLQLVQKAPPREFEDARNLPSVQAIQSMYVQAGGGAVTPPGGGSPATPAGAVPR</sequence>
<evidence type="ECO:0000256" key="1">
    <source>
        <dbReference type="ARBA" id="ARBA00023117"/>
    </source>
</evidence>
<feature type="compositionally biased region" description="Basic residues" evidence="3">
    <location>
        <begin position="242"/>
        <end position="251"/>
    </location>
</feature>
<accession>A0AAD5TQV1</accession>
<dbReference type="Gene3D" id="1.20.920.10">
    <property type="entry name" value="Bromodomain-like"/>
    <property type="match status" value="1"/>
</dbReference>
<evidence type="ECO:0000313" key="6">
    <source>
        <dbReference type="Proteomes" id="UP001212152"/>
    </source>
</evidence>
<organism evidence="5 6">
    <name type="scientific">Geranomyces variabilis</name>
    <dbReference type="NCBI Taxonomy" id="109894"/>
    <lineage>
        <taxon>Eukaryota</taxon>
        <taxon>Fungi</taxon>
        <taxon>Fungi incertae sedis</taxon>
        <taxon>Chytridiomycota</taxon>
        <taxon>Chytridiomycota incertae sedis</taxon>
        <taxon>Chytridiomycetes</taxon>
        <taxon>Spizellomycetales</taxon>
        <taxon>Powellomycetaceae</taxon>
        <taxon>Geranomyces</taxon>
    </lineage>
</organism>
<feature type="compositionally biased region" description="Low complexity" evidence="3">
    <location>
        <begin position="15"/>
        <end position="26"/>
    </location>
</feature>
<feature type="compositionally biased region" description="Acidic residues" evidence="3">
    <location>
        <begin position="93"/>
        <end position="110"/>
    </location>
</feature>
<keyword evidence="1 2" id="KW-0103">Bromodomain</keyword>
<evidence type="ECO:0000256" key="3">
    <source>
        <dbReference type="SAM" id="MobiDB-lite"/>
    </source>
</evidence>
<keyword evidence="6" id="KW-1185">Reference proteome</keyword>
<dbReference type="SMART" id="SM00297">
    <property type="entry name" value="BROMO"/>
    <property type="match status" value="1"/>
</dbReference>
<dbReference type="Proteomes" id="UP001212152">
    <property type="component" value="Unassembled WGS sequence"/>
</dbReference>
<comment type="caution">
    <text evidence="5">The sequence shown here is derived from an EMBL/GenBank/DDBJ whole genome shotgun (WGS) entry which is preliminary data.</text>
</comment>
<dbReference type="Pfam" id="PF00439">
    <property type="entry name" value="Bromodomain"/>
    <property type="match status" value="1"/>
</dbReference>
<feature type="region of interest" description="Disordered" evidence="3">
    <location>
        <begin position="673"/>
        <end position="709"/>
    </location>
</feature>
<feature type="compositionally biased region" description="Basic and acidic residues" evidence="3">
    <location>
        <begin position="205"/>
        <end position="222"/>
    </location>
</feature>
<feature type="domain" description="Bromo" evidence="4">
    <location>
        <begin position="288"/>
        <end position="358"/>
    </location>
</feature>
<dbReference type="InterPro" id="IPR001487">
    <property type="entry name" value="Bromodomain"/>
</dbReference>
<evidence type="ECO:0000259" key="4">
    <source>
        <dbReference type="PROSITE" id="PS50014"/>
    </source>
</evidence>
<reference evidence="5" key="1">
    <citation type="submission" date="2020-05" db="EMBL/GenBank/DDBJ databases">
        <title>Phylogenomic resolution of chytrid fungi.</title>
        <authorList>
            <person name="Stajich J.E."/>
            <person name="Amses K."/>
            <person name="Simmons R."/>
            <person name="Seto K."/>
            <person name="Myers J."/>
            <person name="Bonds A."/>
            <person name="Quandt C.A."/>
            <person name="Barry K."/>
            <person name="Liu P."/>
            <person name="Grigoriev I."/>
            <person name="Longcore J.E."/>
            <person name="James T.Y."/>
        </authorList>
    </citation>
    <scope>NUCLEOTIDE SEQUENCE</scope>
    <source>
        <strain evidence="5">JEL0379</strain>
    </source>
</reference>
<feature type="compositionally biased region" description="Polar residues" evidence="3">
    <location>
        <begin position="554"/>
        <end position="565"/>
    </location>
</feature>
<dbReference type="EMBL" id="JADGJQ010000003">
    <property type="protein sequence ID" value="KAJ3184525.1"/>
    <property type="molecule type" value="Genomic_DNA"/>
</dbReference>
<feature type="compositionally biased region" description="Pro residues" evidence="3">
    <location>
        <begin position="687"/>
        <end position="703"/>
    </location>
</feature>
<dbReference type="InterPro" id="IPR036427">
    <property type="entry name" value="Bromodomain-like_sf"/>
</dbReference>
<feature type="compositionally biased region" description="Gly residues" evidence="3">
    <location>
        <begin position="752"/>
        <end position="763"/>
    </location>
</feature>
<dbReference type="AlphaFoldDB" id="A0AAD5TQV1"/>
<dbReference type="InterPro" id="IPR051831">
    <property type="entry name" value="Bromodomain_contain_prot"/>
</dbReference>
<gene>
    <name evidence="5" type="primary">PRP46_2</name>
    <name evidence="5" type="ORF">HDU87_003925</name>
</gene>
<feature type="region of interest" description="Disordered" evidence="3">
    <location>
        <begin position="554"/>
        <end position="574"/>
    </location>
</feature>
<dbReference type="PROSITE" id="PS50014">
    <property type="entry name" value="BROMODOMAIN_2"/>
    <property type="match status" value="1"/>
</dbReference>
<proteinExistence type="predicted"/>
<dbReference type="GO" id="GO:0006325">
    <property type="term" value="P:chromatin organization"/>
    <property type="evidence" value="ECO:0007669"/>
    <property type="project" value="UniProtKB-ARBA"/>
</dbReference>
<protein>
    <submittedName>
        <fullName evidence="5">Pre-mRNA-splicing factor prp46</fullName>
    </submittedName>
</protein>
<evidence type="ECO:0000313" key="5">
    <source>
        <dbReference type="EMBL" id="KAJ3184525.1"/>
    </source>
</evidence>